<evidence type="ECO:0000313" key="3">
    <source>
        <dbReference type="EMBL" id="MXR52990.1"/>
    </source>
</evidence>
<organism evidence="3 4">
    <name type="scientific">Halovenus carboxidivorans</name>
    <dbReference type="NCBI Taxonomy" id="2692199"/>
    <lineage>
        <taxon>Archaea</taxon>
        <taxon>Methanobacteriati</taxon>
        <taxon>Methanobacteriota</taxon>
        <taxon>Stenosarchaea group</taxon>
        <taxon>Halobacteria</taxon>
        <taxon>Halobacteriales</taxon>
        <taxon>Haloarculaceae</taxon>
        <taxon>Halovenus</taxon>
    </lineage>
</organism>
<dbReference type="InterPro" id="IPR028098">
    <property type="entry name" value="Glyco_trans_4-like_N"/>
</dbReference>
<dbReference type="Proteomes" id="UP000466535">
    <property type="component" value="Unassembled WGS sequence"/>
</dbReference>
<dbReference type="RefSeq" id="WP_159765193.1">
    <property type="nucleotide sequence ID" value="NZ_WUUT01000007.1"/>
</dbReference>
<dbReference type="EMBL" id="WUUT01000007">
    <property type="protein sequence ID" value="MXR52990.1"/>
    <property type="molecule type" value="Genomic_DNA"/>
</dbReference>
<proteinExistence type="predicted"/>
<protein>
    <submittedName>
        <fullName evidence="3">Glycosyltransferase</fullName>
    </submittedName>
</protein>
<dbReference type="Gene3D" id="3.40.50.2000">
    <property type="entry name" value="Glycogen Phosphorylase B"/>
    <property type="match status" value="2"/>
</dbReference>
<feature type="domain" description="Glycosyltransferase subfamily 4-like N-terminal" evidence="2">
    <location>
        <begin position="18"/>
        <end position="205"/>
    </location>
</feature>
<evidence type="ECO:0000313" key="4">
    <source>
        <dbReference type="Proteomes" id="UP000466535"/>
    </source>
</evidence>
<dbReference type="Pfam" id="PF13579">
    <property type="entry name" value="Glyco_trans_4_4"/>
    <property type="match status" value="1"/>
</dbReference>
<dbReference type="CDD" id="cd03794">
    <property type="entry name" value="GT4_WbuB-like"/>
    <property type="match status" value="1"/>
</dbReference>
<dbReference type="InterPro" id="IPR050194">
    <property type="entry name" value="Glycosyltransferase_grp1"/>
</dbReference>
<keyword evidence="3" id="KW-0808">Transferase</keyword>
<evidence type="ECO:0000259" key="1">
    <source>
        <dbReference type="Pfam" id="PF00534"/>
    </source>
</evidence>
<dbReference type="SUPFAM" id="SSF53756">
    <property type="entry name" value="UDP-Glycosyltransferase/glycogen phosphorylase"/>
    <property type="match status" value="1"/>
</dbReference>
<dbReference type="AlphaFoldDB" id="A0A6B0TDI5"/>
<keyword evidence="4" id="KW-1185">Reference proteome</keyword>
<accession>A0A6B0TDI5</accession>
<sequence length="415" mass="45666">MTSRRVVFVSQRFPPDKGGNAARVHDITAHFDDEWDVTVLAPPPSYPPGEFDRSWTRKQTEDRDGVTVHRLWSWQPQTEDPGMARRLAYYLVFGIHAMCWLLWHVREYDCVVTTTPPISTGAPGLLAAALGTPWVVDVRDLWIDASISLGYLTPGSLIERVSRRFQRRVLHAADRIAVTTEALGDSLQQKYGQSLAAKTILVPNGVDVRRFQPSAEGDSDEPQATTDGGRATIIYTGNLGSAQALGSCVRAMSRLPEDAAVLRLVGSGDRESQLRRLTDELEVQDQVEFHGLVPREEVPALLDDATLGVAALEESDELSYAMPTKLYEYMASGLPSVVTGRGEIERFVEDNECGLHADAEPAAIAEAFERLLDDDGLRRELGANGRACAEQEYDRKAIADAFADELGTLIDESNA</sequence>
<gene>
    <name evidence="3" type="ORF">GRX03_15430</name>
</gene>
<comment type="caution">
    <text evidence="3">The sequence shown here is derived from an EMBL/GenBank/DDBJ whole genome shotgun (WGS) entry which is preliminary data.</text>
</comment>
<dbReference type="Pfam" id="PF00534">
    <property type="entry name" value="Glycos_transf_1"/>
    <property type="match status" value="1"/>
</dbReference>
<feature type="domain" description="Glycosyl transferase family 1" evidence="1">
    <location>
        <begin position="223"/>
        <end position="386"/>
    </location>
</feature>
<dbReference type="PANTHER" id="PTHR45947">
    <property type="entry name" value="SULFOQUINOVOSYL TRANSFERASE SQD2"/>
    <property type="match status" value="1"/>
</dbReference>
<name>A0A6B0TDI5_9EURY</name>
<dbReference type="OrthoDB" id="132546at2157"/>
<evidence type="ECO:0000259" key="2">
    <source>
        <dbReference type="Pfam" id="PF13579"/>
    </source>
</evidence>
<dbReference type="InterPro" id="IPR001296">
    <property type="entry name" value="Glyco_trans_1"/>
</dbReference>
<dbReference type="GO" id="GO:0016758">
    <property type="term" value="F:hexosyltransferase activity"/>
    <property type="evidence" value="ECO:0007669"/>
    <property type="project" value="TreeGrafter"/>
</dbReference>
<reference evidence="3 4" key="1">
    <citation type="submission" date="2019-12" db="EMBL/GenBank/DDBJ databases">
        <title>Isolation and characterization of three novel carbon monoxide-oxidizing members of Halobacteria from salione crusts and soils.</title>
        <authorList>
            <person name="Myers M.R."/>
            <person name="King G.M."/>
        </authorList>
    </citation>
    <scope>NUCLEOTIDE SEQUENCE [LARGE SCALE GENOMIC DNA]</scope>
    <source>
        <strain evidence="3 4">WSH3</strain>
    </source>
</reference>
<dbReference type="PANTHER" id="PTHR45947:SF3">
    <property type="entry name" value="SULFOQUINOVOSYL TRANSFERASE SQD2"/>
    <property type="match status" value="1"/>
</dbReference>